<evidence type="ECO:0000313" key="4">
    <source>
        <dbReference type="Proteomes" id="UP000246005"/>
    </source>
</evidence>
<keyword evidence="2" id="KW-1133">Transmembrane helix</keyword>
<feature type="transmembrane region" description="Helical" evidence="2">
    <location>
        <begin position="315"/>
        <end position="334"/>
    </location>
</feature>
<dbReference type="EMBL" id="QGHB01000003">
    <property type="protein sequence ID" value="PWK88460.1"/>
    <property type="molecule type" value="Genomic_DNA"/>
</dbReference>
<keyword evidence="2" id="KW-0812">Transmembrane</keyword>
<feature type="transmembrane region" description="Helical" evidence="2">
    <location>
        <begin position="118"/>
        <end position="142"/>
    </location>
</feature>
<dbReference type="InterPro" id="IPR046264">
    <property type="entry name" value="DUF6297"/>
</dbReference>
<feature type="transmembrane region" description="Helical" evidence="2">
    <location>
        <begin position="292"/>
        <end position="309"/>
    </location>
</feature>
<keyword evidence="2" id="KW-0472">Membrane</keyword>
<accession>A0A316I7T7</accession>
<evidence type="ECO:0000256" key="1">
    <source>
        <dbReference type="SAM" id="MobiDB-lite"/>
    </source>
</evidence>
<organism evidence="3 4">
    <name type="scientific">Lentzea atacamensis</name>
    <dbReference type="NCBI Taxonomy" id="531938"/>
    <lineage>
        <taxon>Bacteria</taxon>
        <taxon>Bacillati</taxon>
        <taxon>Actinomycetota</taxon>
        <taxon>Actinomycetes</taxon>
        <taxon>Pseudonocardiales</taxon>
        <taxon>Pseudonocardiaceae</taxon>
        <taxon>Lentzea</taxon>
    </lineage>
</organism>
<dbReference type="AlphaFoldDB" id="A0A316I7T7"/>
<name>A0A316I7T7_9PSEU</name>
<feature type="transmembrane region" description="Helical" evidence="2">
    <location>
        <begin position="355"/>
        <end position="375"/>
    </location>
</feature>
<evidence type="ECO:0000313" key="3">
    <source>
        <dbReference type="EMBL" id="PWK88460.1"/>
    </source>
</evidence>
<dbReference type="Pfam" id="PF19814">
    <property type="entry name" value="DUF6297"/>
    <property type="match status" value="1"/>
</dbReference>
<feature type="transmembrane region" description="Helical" evidence="2">
    <location>
        <begin position="175"/>
        <end position="192"/>
    </location>
</feature>
<feature type="transmembrane region" description="Helical" evidence="2">
    <location>
        <begin position="406"/>
        <end position="427"/>
    </location>
</feature>
<protein>
    <recommendedName>
        <fullName evidence="5">ABC-2 type transport system permease protein</fullName>
    </recommendedName>
</protein>
<proteinExistence type="predicted"/>
<dbReference type="Proteomes" id="UP000246005">
    <property type="component" value="Unassembled WGS sequence"/>
</dbReference>
<sequence length="445" mass="46610">MTPSVAEVSDPATPSAAEVRRRLRRPPPPWRFRLARLYERLVNTAIAGAIGWGLAFKGLAKTGQAGASEWTALWLSVLAAVVLLKVLLAFGPVFAGRDRMFWVLSSPVDRAALLSPRFLGLLGFGAAVGAVWPAVVFGVVGVSAPPGVWVFAGSAAAGVAVVAGAVVLQRARLRPQNWLSVLAAAAVLALFLRSDVVAVEMIWLVPAAVPLVVVAAASLRRLNRADLSTGGALAAAVRVSVSWLDLALLGAILAERRARLLGRVRSARLRGSPVTVLVWTDVLRARRAPNGLLVWAGLLPLPALVALGGEVDWVPAVHLVAAFIATDRLAAGLKSVCRSASIRRMLGVPDRTLRLAHLVVPATGAVVWCVATATFTPHVSWLNAAVSAVGALAVVYRIATKPPLDYGVAAIDFGVLGPVPIGLVLQLSRGPLLLYLLCVLQVVLG</sequence>
<evidence type="ECO:0008006" key="5">
    <source>
        <dbReference type="Google" id="ProtNLM"/>
    </source>
</evidence>
<feature type="transmembrane region" description="Helical" evidence="2">
    <location>
        <begin position="198"/>
        <end position="219"/>
    </location>
</feature>
<gene>
    <name evidence="3" type="ORF">C8D88_103656</name>
</gene>
<feature type="transmembrane region" description="Helical" evidence="2">
    <location>
        <begin position="41"/>
        <end position="60"/>
    </location>
</feature>
<feature type="transmembrane region" description="Helical" evidence="2">
    <location>
        <begin position="72"/>
        <end position="97"/>
    </location>
</feature>
<feature type="transmembrane region" description="Helical" evidence="2">
    <location>
        <begin position="148"/>
        <end position="168"/>
    </location>
</feature>
<feature type="region of interest" description="Disordered" evidence="1">
    <location>
        <begin position="1"/>
        <end position="20"/>
    </location>
</feature>
<comment type="caution">
    <text evidence="3">The sequence shown here is derived from an EMBL/GenBank/DDBJ whole genome shotgun (WGS) entry which is preliminary data.</text>
</comment>
<evidence type="ECO:0000256" key="2">
    <source>
        <dbReference type="SAM" id="Phobius"/>
    </source>
</evidence>
<feature type="transmembrane region" description="Helical" evidence="2">
    <location>
        <begin position="381"/>
        <end position="399"/>
    </location>
</feature>
<reference evidence="3 4" key="1">
    <citation type="submission" date="2018-05" db="EMBL/GenBank/DDBJ databases">
        <title>Genomic Encyclopedia of Type Strains, Phase IV (KMG-IV): sequencing the most valuable type-strain genomes for metagenomic binning, comparative biology and taxonomic classification.</title>
        <authorList>
            <person name="Goeker M."/>
        </authorList>
    </citation>
    <scope>NUCLEOTIDE SEQUENCE [LARGE SCALE GENOMIC DNA]</scope>
    <source>
        <strain evidence="3 4">DSM 45480</strain>
    </source>
</reference>